<gene>
    <name evidence="3" type="ordered locus">Bmur_1538</name>
</gene>
<dbReference type="InterPro" id="IPR051396">
    <property type="entry name" value="Bact_Antivir_Def_Nuclease"/>
</dbReference>
<dbReference type="Gene3D" id="3.40.50.300">
    <property type="entry name" value="P-loop containing nucleotide triphosphate hydrolases"/>
    <property type="match status" value="2"/>
</dbReference>
<dbReference type="EMBL" id="CP001959">
    <property type="protein sequence ID" value="ADG71625.1"/>
    <property type="molecule type" value="Genomic_DNA"/>
</dbReference>
<dbReference type="RefSeq" id="WP_013114042.1">
    <property type="nucleotide sequence ID" value="NC_014150.1"/>
</dbReference>
<feature type="domain" description="Endonuclease GajA/Old nuclease/RecF-like AAA" evidence="2">
    <location>
        <begin position="11"/>
        <end position="391"/>
    </location>
</feature>
<dbReference type="InterPro" id="IPR027417">
    <property type="entry name" value="P-loop_NTPase"/>
</dbReference>
<dbReference type="Proteomes" id="UP000001915">
    <property type="component" value="Chromosome"/>
</dbReference>
<dbReference type="PANTHER" id="PTHR43581:SF2">
    <property type="entry name" value="EXCINUCLEASE ATPASE SUBUNIT"/>
    <property type="match status" value="1"/>
</dbReference>
<keyword evidence="1" id="KW-0472">Membrane</keyword>
<evidence type="ECO:0000259" key="2">
    <source>
        <dbReference type="Pfam" id="PF13175"/>
    </source>
</evidence>
<keyword evidence="1" id="KW-1133">Transmembrane helix</keyword>
<protein>
    <recommendedName>
        <fullName evidence="2">Endonuclease GajA/Old nuclease/RecF-like AAA domain-containing protein</fullName>
    </recommendedName>
</protein>
<proteinExistence type="predicted"/>
<dbReference type="SUPFAM" id="SSF52540">
    <property type="entry name" value="P-loop containing nucleoside triphosphate hydrolases"/>
    <property type="match status" value="1"/>
</dbReference>
<keyword evidence="1" id="KW-0812">Transmembrane</keyword>
<dbReference type="Pfam" id="PF13175">
    <property type="entry name" value="AAA_15"/>
    <property type="match status" value="1"/>
</dbReference>
<sequence length="476" mass="56204">MQETNRKYPTIYVKNFAKIKEAEIELSPFTLLVGSNNSGKSYLMTLVYGLVKYLGNIIDIIFKDEKNLEELEEYKRAKNIVDNYIKTLDFDKSVNMSVEEINIFIDLFNKLLNKYSNEVINYIFNSNNEIVLEYIELIFNYDNGSKPLKIRKNNDEEKPLLIIRHNRFIRPIMIRNHIKYITIIKTIINFFITNYFTSYYFGNFASIRNIPIFLPVSRTGFLLSRNDIASSAIIDKFDRYVEEKNNEYLSRPVIDFLNNLNSLNNLNYLSKENRKMVGYYKFIKELNNIIQFFEENLISGKININAETGNIYYKPKNVNTEFQMYLSSAVITELAPLYLFLKYGIINGDLLMEEPEISLHPELQQQLTRVFIKLVNSNINILITTHSDTIVQHINNMIKLNSNNEERKKYLMNKYGYDENDLISEDKVRMYQFDIEEDGFTKVTELESSEYGFEVPTFNKVLKKISDEIYDFQEEL</sequence>
<dbReference type="InterPro" id="IPR041685">
    <property type="entry name" value="AAA_GajA/Old/RecF-like"/>
</dbReference>
<evidence type="ECO:0000313" key="4">
    <source>
        <dbReference type="Proteomes" id="UP000001915"/>
    </source>
</evidence>
<dbReference type="STRING" id="526224.Bmur_1538"/>
<dbReference type="eggNOG" id="COG4637">
    <property type="taxonomic scope" value="Bacteria"/>
</dbReference>
<dbReference type="OrthoDB" id="1093370at2"/>
<dbReference type="PANTHER" id="PTHR43581">
    <property type="entry name" value="ATP/GTP PHOSPHATASE"/>
    <property type="match status" value="1"/>
</dbReference>
<organism evidence="3 4">
    <name type="scientific">Brachyspira murdochii (strain ATCC 51284 / DSM 12563 / 56-150)</name>
    <name type="common">Serpulina murdochii</name>
    <dbReference type="NCBI Taxonomy" id="526224"/>
    <lineage>
        <taxon>Bacteria</taxon>
        <taxon>Pseudomonadati</taxon>
        <taxon>Spirochaetota</taxon>
        <taxon>Spirochaetia</taxon>
        <taxon>Brachyspirales</taxon>
        <taxon>Brachyspiraceae</taxon>
        <taxon>Brachyspira</taxon>
    </lineage>
</organism>
<feature type="transmembrane region" description="Helical" evidence="1">
    <location>
        <begin position="180"/>
        <end position="201"/>
    </location>
</feature>
<evidence type="ECO:0000313" key="3">
    <source>
        <dbReference type="EMBL" id="ADG71625.1"/>
    </source>
</evidence>
<dbReference type="KEGG" id="brm:Bmur_1538"/>
<evidence type="ECO:0000256" key="1">
    <source>
        <dbReference type="SAM" id="Phobius"/>
    </source>
</evidence>
<name>D5UAA2_BRAM5</name>
<dbReference type="AlphaFoldDB" id="D5UAA2"/>
<reference evidence="3 4" key="1">
    <citation type="journal article" date="2010" name="Stand. Genomic Sci.">
        <title>Complete genome sequence of Brachyspira murdochii type strain (56-150).</title>
        <authorList>
            <person name="Pati A."/>
            <person name="Sikorski J."/>
            <person name="Gronow S."/>
            <person name="Munk C."/>
            <person name="Lapidus A."/>
            <person name="Copeland A."/>
            <person name="Glavina Del Tio T."/>
            <person name="Nolan M."/>
            <person name="Lucas S."/>
            <person name="Chen F."/>
            <person name="Tice H."/>
            <person name="Cheng J.F."/>
            <person name="Han C."/>
            <person name="Detter J.C."/>
            <person name="Bruce D."/>
            <person name="Tapia R."/>
            <person name="Goodwin L."/>
            <person name="Pitluck S."/>
            <person name="Liolios K."/>
            <person name="Ivanova N."/>
            <person name="Mavromatis K."/>
            <person name="Mikhailova N."/>
            <person name="Chen A."/>
            <person name="Palaniappan K."/>
            <person name="Land M."/>
            <person name="Hauser L."/>
            <person name="Chang Y.J."/>
            <person name="Jeffries C.D."/>
            <person name="Spring S."/>
            <person name="Rohde M."/>
            <person name="Goker M."/>
            <person name="Bristow J."/>
            <person name="Eisen J.A."/>
            <person name="Markowitz V."/>
            <person name="Hugenholtz P."/>
            <person name="Kyrpides N.C."/>
            <person name="Klenk H.P."/>
        </authorList>
    </citation>
    <scope>NUCLEOTIDE SEQUENCE [LARGE SCALE GENOMIC DNA]</scope>
    <source>
        <strain evidence="4">ATCC 51284 / DSM 12563 / 56-150</strain>
    </source>
</reference>
<dbReference type="HOGENOM" id="CLU_040623_0_0_12"/>
<accession>D5UAA2</accession>